<feature type="transmembrane region" description="Helical" evidence="1">
    <location>
        <begin position="32"/>
        <end position="51"/>
    </location>
</feature>
<organism evidence="2 3">
    <name type="scientific">Portunus trituberculatus</name>
    <name type="common">Swimming crab</name>
    <name type="synonym">Neptunus trituberculatus</name>
    <dbReference type="NCBI Taxonomy" id="210409"/>
    <lineage>
        <taxon>Eukaryota</taxon>
        <taxon>Metazoa</taxon>
        <taxon>Ecdysozoa</taxon>
        <taxon>Arthropoda</taxon>
        <taxon>Crustacea</taxon>
        <taxon>Multicrustacea</taxon>
        <taxon>Malacostraca</taxon>
        <taxon>Eumalacostraca</taxon>
        <taxon>Eucarida</taxon>
        <taxon>Decapoda</taxon>
        <taxon>Pleocyemata</taxon>
        <taxon>Brachyura</taxon>
        <taxon>Eubrachyura</taxon>
        <taxon>Portunoidea</taxon>
        <taxon>Portunidae</taxon>
        <taxon>Portuninae</taxon>
        <taxon>Portunus</taxon>
    </lineage>
</organism>
<gene>
    <name evidence="2" type="ORF">E2C01_017735</name>
</gene>
<keyword evidence="3" id="KW-1185">Reference proteome</keyword>
<dbReference type="AlphaFoldDB" id="A0A5B7DTB9"/>
<comment type="caution">
    <text evidence="2">The sequence shown here is derived from an EMBL/GenBank/DDBJ whole genome shotgun (WGS) entry which is preliminary data.</text>
</comment>
<evidence type="ECO:0000256" key="1">
    <source>
        <dbReference type="SAM" id="Phobius"/>
    </source>
</evidence>
<sequence length="59" mass="6909">MPLGRTLPDSEATNALVMEEMVWYPDISTGKFHSVNSFIFLLFFTFSFKMIDKQNWNSQ</sequence>
<name>A0A5B7DTB9_PORTR</name>
<keyword evidence="1" id="KW-0812">Transmembrane</keyword>
<evidence type="ECO:0000313" key="2">
    <source>
        <dbReference type="EMBL" id="MPC24648.1"/>
    </source>
</evidence>
<accession>A0A5B7DTB9</accession>
<dbReference type="EMBL" id="VSRR010001356">
    <property type="protein sequence ID" value="MPC24648.1"/>
    <property type="molecule type" value="Genomic_DNA"/>
</dbReference>
<keyword evidence="1" id="KW-1133">Transmembrane helix</keyword>
<reference evidence="2 3" key="1">
    <citation type="submission" date="2019-05" db="EMBL/GenBank/DDBJ databases">
        <title>Another draft genome of Portunus trituberculatus and its Hox gene families provides insights of decapod evolution.</title>
        <authorList>
            <person name="Jeong J.-H."/>
            <person name="Song I."/>
            <person name="Kim S."/>
            <person name="Choi T."/>
            <person name="Kim D."/>
            <person name="Ryu S."/>
            <person name="Kim W."/>
        </authorList>
    </citation>
    <scope>NUCLEOTIDE SEQUENCE [LARGE SCALE GENOMIC DNA]</scope>
    <source>
        <tissue evidence="2">Muscle</tissue>
    </source>
</reference>
<proteinExistence type="predicted"/>
<protein>
    <submittedName>
        <fullName evidence="2">Uncharacterized protein</fullName>
    </submittedName>
</protein>
<keyword evidence="1" id="KW-0472">Membrane</keyword>
<evidence type="ECO:0000313" key="3">
    <source>
        <dbReference type="Proteomes" id="UP000324222"/>
    </source>
</evidence>
<dbReference type="Proteomes" id="UP000324222">
    <property type="component" value="Unassembled WGS sequence"/>
</dbReference>